<protein>
    <recommendedName>
        <fullName evidence="3">SCP-2 sterol transfer family protein</fullName>
    </recommendedName>
</protein>
<dbReference type="Proteomes" id="UP001630303">
    <property type="component" value="Unassembled WGS sequence"/>
</dbReference>
<sequence>MTPDRRFEWGGLSAGRADFVTASEALGTLERIVPGYADLSPETGVSDGDAVVRLSSRERWAIVSTPGTRWFSVRVDTGHRVRLDDTTSSREEAAMLLTTFVEAAAAYVRDGAVVQGDRLIVTALGRTFTLTRPLGDRLRRRVGRR</sequence>
<evidence type="ECO:0000313" key="1">
    <source>
        <dbReference type="EMBL" id="MFM2721432.1"/>
    </source>
</evidence>
<proteinExistence type="predicted"/>
<accession>A0ABW9GI13</accession>
<comment type="caution">
    <text evidence="1">The sequence shown here is derived from an EMBL/GenBank/DDBJ whole genome shotgun (WGS) entry which is preliminary data.</text>
</comment>
<gene>
    <name evidence="1" type="ORF">P5G46_13015</name>
</gene>
<dbReference type="RefSeq" id="WP_239277315.1">
    <property type="nucleotide sequence ID" value="NZ_JAROCE010000004.1"/>
</dbReference>
<keyword evidence="2" id="KW-1185">Reference proteome</keyword>
<reference evidence="1 2" key="1">
    <citation type="submission" date="2023-03" db="EMBL/GenBank/DDBJ databases">
        <title>MT1 and MT2 Draft Genomes of Novel Species.</title>
        <authorList>
            <person name="Venkateswaran K."/>
        </authorList>
    </citation>
    <scope>NUCLEOTIDE SEQUENCE [LARGE SCALE GENOMIC DNA]</scope>
    <source>
        <strain evidence="1 2">IF8SW-P5</strain>
    </source>
</reference>
<evidence type="ECO:0000313" key="2">
    <source>
        <dbReference type="Proteomes" id="UP001630303"/>
    </source>
</evidence>
<evidence type="ECO:0008006" key="3">
    <source>
        <dbReference type="Google" id="ProtNLM"/>
    </source>
</evidence>
<name>A0ABW9GI13_9MICO</name>
<organism evidence="1 2">
    <name type="scientific">Microbacterium mcarthurae</name>
    <dbReference type="NCBI Taxonomy" id="3035918"/>
    <lineage>
        <taxon>Bacteria</taxon>
        <taxon>Bacillati</taxon>
        <taxon>Actinomycetota</taxon>
        <taxon>Actinomycetes</taxon>
        <taxon>Micrococcales</taxon>
        <taxon>Microbacteriaceae</taxon>
        <taxon>Microbacterium</taxon>
    </lineage>
</organism>
<dbReference type="EMBL" id="JAROCE010000004">
    <property type="protein sequence ID" value="MFM2721432.1"/>
    <property type="molecule type" value="Genomic_DNA"/>
</dbReference>